<dbReference type="GO" id="GO:0003824">
    <property type="term" value="F:catalytic activity"/>
    <property type="evidence" value="ECO:0007669"/>
    <property type="project" value="InterPro"/>
</dbReference>
<feature type="domain" description="DUF4283" evidence="3">
    <location>
        <begin position="148"/>
        <end position="229"/>
    </location>
</feature>
<dbReference type="InterPro" id="IPR025558">
    <property type="entry name" value="DUF4283"/>
</dbReference>
<evidence type="ECO:0000313" key="4">
    <source>
        <dbReference type="EMBL" id="KAG2281798.1"/>
    </source>
</evidence>
<proteinExistence type="predicted"/>
<dbReference type="InterPro" id="IPR040256">
    <property type="entry name" value="At4g02000-like"/>
</dbReference>
<evidence type="ECO:0000256" key="1">
    <source>
        <dbReference type="SAM" id="MobiDB-lite"/>
    </source>
</evidence>
<evidence type="ECO:0000313" key="5">
    <source>
        <dbReference type="Proteomes" id="UP000886595"/>
    </source>
</evidence>
<dbReference type="AlphaFoldDB" id="A0A8X7R346"/>
<reference evidence="4 5" key="1">
    <citation type="submission" date="2020-02" db="EMBL/GenBank/DDBJ databases">
        <authorList>
            <person name="Ma Q."/>
            <person name="Huang Y."/>
            <person name="Song X."/>
            <person name="Pei D."/>
        </authorList>
    </citation>
    <scope>NUCLEOTIDE SEQUENCE [LARGE SCALE GENOMIC DNA]</scope>
    <source>
        <strain evidence="4">Sxm20200214</strain>
        <tissue evidence="4">Leaf</tissue>
    </source>
</reference>
<dbReference type="PANTHER" id="PTHR31286">
    <property type="entry name" value="GLYCINE-RICH CELL WALL STRUCTURAL PROTEIN 1.8-LIKE"/>
    <property type="match status" value="1"/>
</dbReference>
<dbReference type="PANTHER" id="PTHR31286:SF159">
    <property type="entry name" value="DUF4283 DOMAIN-CONTAINING PROTEIN"/>
    <property type="match status" value="1"/>
</dbReference>
<comment type="caution">
    <text evidence="4">The sequence shown here is derived from an EMBL/GenBank/DDBJ whole genome shotgun (WGS) entry which is preliminary data.</text>
</comment>
<feature type="region of interest" description="Disordered" evidence="1">
    <location>
        <begin position="330"/>
        <end position="376"/>
    </location>
</feature>
<gene>
    <name evidence="4" type="ORF">Bca52824_053018</name>
</gene>
<dbReference type="Gene3D" id="3.60.10.10">
    <property type="entry name" value="Endonuclease/exonuclease/phosphatase"/>
    <property type="match status" value="1"/>
</dbReference>
<evidence type="ECO:0008006" key="6">
    <source>
        <dbReference type="Google" id="ProtNLM"/>
    </source>
</evidence>
<dbReference type="SUPFAM" id="SSF56219">
    <property type="entry name" value="DNase I-like"/>
    <property type="match status" value="1"/>
</dbReference>
<protein>
    <recommendedName>
        <fullName evidence="6">DUF4283 domain-containing protein</fullName>
    </recommendedName>
</protein>
<dbReference type="InterPro" id="IPR005135">
    <property type="entry name" value="Endo/exonuclease/phosphatase"/>
</dbReference>
<dbReference type="Proteomes" id="UP000886595">
    <property type="component" value="Unassembled WGS sequence"/>
</dbReference>
<sequence length="840" mass="92577">MVGESESPLVSPLPPDLLFLLPSEAMVPLASPPLVEKDTIMTEVVSVSDKIDVSPAMAGVPPILVALSSGTSVPETVQVKNLANPTFSQSDYQAGPSSTPSSAGVPKGSTSQGSEFNWLSRTKAARKFPNSAIPVTRSKDGVPRRCKAHSDYIVGIFYGNAPSYGKIWGVLNYLWGEDRRVTIHNLSKNAYLFYIPSVALRQRILQHELWRVGDSPFFVTEWKASFSIDPPSLQQAPIWATLNKVPFDLLSDEGLEIISKPLGRIVDAKPFSSVSSVDVKVVVDLTVKLPTSVEIERENGLVDVLEASYAWLPPLCPVCNEIGHKASFCPSRKTISNDQDHTGARKTSRSQKTASKAADRSRPSTSNKQYAQKVHPQDQTILVQSCINSVLADLESSSGTTLVGGTSKTSCSVSQSPEVFPIPPPQDSMVEAPSQAGLVSLTEAPCQGSLQLFTASNDTLPVPDSIISHSELPFVPAMKAVSINKRRICFGAILETHVSEANSISILSVLGPGWRLIANYHFSDLGKVWFVYKDPIKVQFLFADPQSITVKILPPESLPFYFTAISLKDTAIAFDLSTHPWMVYGDFNEILDPPESSNPSIISSTRAMREFASCLSDIGIFDLASQGPKFTWSNHRPSDPIGKRIDRCLVNDLWQLSYPKGFCSFEPPEFSDHTPCHIRLTSTKPDFGTRSFMFPSYLTKLPSFVPTIKECWSQLGAPAGNLTYLCFKLKQLKSPIKRVQEAKSTLDSHQLQALNLPSQDNIALEKQSRETWLFLCLAEEMFFRQKSRIKWLEVGDLNTRFFHKITLVRNALNGITYLLRGDGSRSQSLIKVHQIAASHF</sequence>
<evidence type="ECO:0000259" key="2">
    <source>
        <dbReference type="Pfam" id="PF03372"/>
    </source>
</evidence>
<organism evidence="4 5">
    <name type="scientific">Brassica carinata</name>
    <name type="common">Ethiopian mustard</name>
    <name type="synonym">Abyssinian cabbage</name>
    <dbReference type="NCBI Taxonomy" id="52824"/>
    <lineage>
        <taxon>Eukaryota</taxon>
        <taxon>Viridiplantae</taxon>
        <taxon>Streptophyta</taxon>
        <taxon>Embryophyta</taxon>
        <taxon>Tracheophyta</taxon>
        <taxon>Spermatophyta</taxon>
        <taxon>Magnoliopsida</taxon>
        <taxon>eudicotyledons</taxon>
        <taxon>Gunneridae</taxon>
        <taxon>Pentapetalae</taxon>
        <taxon>rosids</taxon>
        <taxon>malvids</taxon>
        <taxon>Brassicales</taxon>
        <taxon>Brassicaceae</taxon>
        <taxon>Brassiceae</taxon>
        <taxon>Brassica</taxon>
    </lineage>
</organism>
<keyword evidence="5" id="KW-1185">Reference proteome</keyword>
<evidence type="ECO:0000259" key="3">
    <source>
        <dbReference type="Pfam" id="PF14111"/>
    </source>
</evidence>
<feature type="domain" description="Endonuclease/exonuclease/phosphatase" evidence="2">
    <location>
        <begin position="493"/>
        <end position="673"/>
    </location>
</feature>
<dbReference type="EMBL" id="JAAMPC010000011">
    <property type="protein sequence ID" value="KAG2281798.1"/>
    <property type="molecule type" value="Genomic_DNA"/>
</dbReference>
<name>A0A8X7R346_BRACI</name>
<dbReference type="OrthoDB" id="1109460at2759"/>
<feature type="region of interest" description="Disordered" evidence="1">
    <location>
        <begin position="88"/>
        <end position="114"/>
    </location>
</feature>
<accession>A0A8X7R346</accession>
<dbReference type="InterPro" id="IPR036691">
    <property type="entry name" value="Endo/exonu/phosph_ase_sf"/>
</dbReference>
<dbReference type="Pfam" id="PF14111">
    <property type="entry name" value="DUF4283"/>
    <property type="match status" value="1"/>
</dbReference>
<dbReference type="Pfam" id="PF03372">
    <property type="entry name" value="Exo_endo_phos"/>
    <property type="match status" value="1"/>
</dbReference>